<feature type="transmembrane region" description="Helical" evidence="5">
    <location>
        <begin position="80"/>
        <end position="101"/>
    </location>
</feature>
<dbReference type="EMBL" id="AFYH01220046">
    <property type="status" value="NOT_ANNOTATED_CDS"/>
    <property type="molecule type" value="Genomic_DNA"/>
</dbReference>
<evidence type="ECO:0000259" key="6">
    <source>
        <dbReference type="PROSITE" id="PS50262"/>
    </source>
</evidence>
<evidence type="ECO:0000256" key="1">
    <source>
        <dbReference type="ARBA" id="ARBA00004370"/>
    </source>
</evidence>
<dbReference type="InterPro" id="IPR000276">
    <property type="entry name" value="GPCR_Rhodpsn"/>
</dbReference>
<dbReference type="Proteomes" id="UP000008672">
    <property type="component" value="Unassembled WGS sequence"/>
</dbReference>
<evidence type="ECO:0000313" key="7">
    <source>
        <dbReference type="Ensembl" id="ENSLACP00000007811.1"/>
    </source>
</evidence>
<dbReference type="OMA" id="YGMITIC"/>
<reference evidence="7" key="3">
    <citation type="submission" date="2025-09" db="UniProtKB">
        <authorList>
            <consortium name="Ensembl"/>
        </authorList>
    </citation>
    <scope>IDENTIFICATION</scope>
</reference>
<keyword evidence="2 5" id="KW-0812">Transmembrane</keyword>
<evidence type="ECO:0000256" key="2">
    <source>
        <dbReference type="ARBA" id="ARBA00022692"/>
    </source>
</evidence>
<feature type="transmembrane region" description="Helical" evidence="5">
    <location>
        <begin position="161"/>
        <end position="185"/>
    </location>
</feature>
<dbReference type="eggNOG" id="ENOG502SHUN">
    <property type="taxonomic scope" value="Eukaryota"/>
</dbReference>
<dbReference type="GO" id="GO:0005549">
    <property type="term" value="F:odorant binding"/>
    <property type="evidence" value="ECO:0007669"/>
    <property type="project" value="TreeGrafter"/>
</dbReference>
<proteinExistence type="predicted"/>
<dbReference type="PANTHER" id="PTHR26451:SF885">
    <property type="entry name" value="OLFACTORY RECEPTOR"/>
    <property type="match status" value="1"/>
</dbReference>
<dbReference type="GO" id="GO:0004930">
    <property type="term" value="F:G protein-coupled receptor activity"/>
    <property type="evidence" value="ECO:0007669"/>
    <property type="project" value="InterPro"/>
</dbReference>
<feature type="transmembrane region" description="Helical" evidence="5">
    <location>
        <begin position="121"/>
        <end position="140"/>
    </location>
</feature>
<dbReference type="HOGENOM" id="CLU_864762_0_0_1"/>
<feature type="domain" description="G-protein coupled receptors family 1 profile" evidence="6">
    <location>
        <begin position="60"/>
        <end position="320"/>
    </location>
</feature>
<dbReference type="InterPro" id="IPR017452">
    <property type="entry name" value="GPCR_Rhodpsn_7TM"/>
</dbReference>
<keyword evidence="4 5" id="KW-0472">Membrane</keyword>
<dbReference type="SMART" id="SM01381">
    <property type="entry name" value="7TM_GPCR_Srsx"/>
    <property type="match status" value="1"/>
</dbReference>
<feature type="transmembrane region" description="Helical" evidence="5">
    <location>
        <begin position="263"/>
        <end position="282"/>
    </location>
</feature>
<reference evidence="7" key="2">
    <citation type="submission" date="2025-08" db="UniProtKB">
        <authorList>
            <consortium name="Ensembl"/>
        </authorList>
    </citation>
    <scope>IDENTIFICATION</scope>
</reference>
<protein>
    <recommendedName>
        <fullName evidence="6">G-protein coupled receptors family 1 profile domain-containing protein</fullName>
    </recommendedName>
</protein>
<organism evidence="7 8">
    <name type="scientific">Latimeria chalumnae</name>
    <name type="common">Coelacanth</name>
    <dbReference type="NCBI Taxonomy" id="7897"/>
    <lineage>
        <taxon>Eukaryota</taxon>
        <taxon>Metazoa</taxon>
        <taxon>Chordata</taxon>
        <taxon>Craniata</taxon>
        <taxon>Vertebrata</taxon>
        <taxon>Euteleostomi</taxon>
        <taxon>Coelacanthiformes</taxon>
        <taxon>Coelacanthidae</taxon>
        <taxon>Latimeria</taxon>
    </lineage>
</organism>
<name>H3ADU0_LATCH</name>
<dbReference type="SUPFAM" id="SSF81321">
    <property type="entry name" value="Family A G protein-coupled receptor-like"/>
    <property type="match status" value="1"/>
</dbReference>
<evidence type="ECO:0000313" key="8">
    <source>
        <dbReference type="Proteomes" id="UP000008672"/>
    </source>
</evidence>
<dbReference type="PANTHER" id="PTHR26451">
    <property type="entry name" value="G_PROTEIN_RECEP_F1_2 DOMAIN-CONTAINING PROTEIN"/>
    <property type="match status" value="1"/>
</dbReference>
<dbReference type="AlphaFoldDB" id="H3ADU0"/>
<dbReference type="Gene3D" id="1.20.1070.10">
    <property type="entry name" value="Rhodopsin 7-helix transmembrane proteins"/>
    <property type="match status" value="1"/>
</dbReference>
<dbReference type="InterPro" id="IPR052921">
    <property type="entry name" value="GPCR1_Superfamily_Member"/>
</dbReference>
<keyword evidence="8" id="KW-1185">Reference proteome</keyword>
<comment type="subcellular location">
    <subcellularLocation>
        <location evidence="1">Membrane</location>
    </subcellularLocation>
</comment>
<feature type="transmembrane region" description="Helical" evidence="5">
    <location>
        <begin position="219"/>
        <end position="243"/>
    </location>
</feature>
<dbReference type="InParanoid" id="H3ADU0"/>
<evidence type="ECO:0000256" key="4">
    <source>
        <dbReference type="ARBA" id="ARBA00023136"/>
    </source>
</evidence>
<feature type="transmembrane region" description="Helical" evidence="5">
    <location>
        <begin position="45"/>
        <end position="68"/>
    </location>
</feature>
<gene>
    <name evidence="7" type="primary">LOC102353335</name>
</gene>
<keyword evidence="3 5" id="KW-1133">Transmembrane helix</keyword>
<sequence>TCISFDLLVQKEMAKGTGEFSGILQNDTTGIILLGFIYSKEEASILLPILILLFVHGVAANLLVLIIVCARSPLRTPKNILICDLCAVDLYGMITICPYFIYRFATGDLSPMPLKLCLAQYYFFMVYNGLQVFTMTLMAVDRYYVICNPFRYEQKVTKVQTVKAISFTWAFAVLYPMIYLCPFIGLESCHLVLSCSFMCTGISLERSMCSEADIAFSKLFRIIVATLNLVGAVSLIGVSYIKIMYESRKARLVECSRKALHTVVTHGMVILVFFVTCGLLLITGTIEIKNNYQATTLAILRIAIDIVYINVPTNFNPLIYGLRSEDMKREILKLFKKP</sequence>
<dbReference type="PROSITE" id="PS50262">
    <property type="entry name" value="G_PROTEIN_RECEP_F1_2"/>
    <property type="match status" value="1"/>
</dbReference>
<evidence type="ECO:0000256" key="3">
    <source>
        <dbReference type="ARBA" id="ARBA00022989"/>
    </source>
</evidence>
<evidence type="ECO:0000256" key="5">
    <source>
        <dbReference type="SAM" id="Phobius"/>
    </source>
</evidence>
<dbReference type="GeneTree" id="ENSGT00950000183048"/>
<dbReference type="PRINTS" id="PR00237">
    <property type="entry name" value="GPCRRHODOPSN"/>
</dbReference>
<dbReference type="GO" id="GO:0016020">
    <property type="term" value="C:membrane"/>
    <property type="evidence" value="ECO:0007669"/>
    <property type="project" value="UniProtKB-SubCell"/>
</dbReference>
<accession>H3ADU0</accession>
<dbReference type="Pfam" id="PF00001">
    <property type="entry name" value="7tm_1"/>
    <property type="match status" value="1"/>
</dbReference>
<dbReference type="GO" id="GO:0004984">
    <property type="term" value="F:olfactory receptor activity"/>
    <property type="evidence" value="ECO:0007669"/>
    <property type="project" value="TreeGrafter"/>
</dbReference>
<reference evidence="8" key="1">
    <citation type="submission" date="2011-08" db="EMBL/GenBank/DDBJ databases">
        <title>The draft genome of Latimeria chalumnae.</title>
        <authorList>
            <person name="Di Palma F."/>
            <person name="Alfoldi J."/>
            <person name="Johnson J."/>
            <person name="Berlin A."/>
            <person name="Gnerre S."/>
            <person name="Jaffe D."/>
            <person name="MacCallum I."/>
            <person name="Young S."/>
            <person name="Walker B.J."/>
            <person name="Lander E."/>
            <person name="Lindblad-Toh K."/>
        </authorList>
    </citation>
    <scope>NUCLEOTIDE SEQUENCE [LARGE SCALE GENOMIC DNA]</scope>
    <source>
        <strain evidence="8">Wild caught</strain>
    </source>
</reference>
<dbReference type="Ensembl" id="ENSLACT00000007877.1">
    <property type="protein sequence ID" value="ENSLACP00000007811.1"/>
    <property type="gene ID" value="ENSLACG00000006918.1"/>
</dbReference>